<dbReference type="KEGG" id="mbe:MBM_03541"/>
<reference evidence="1 2" key="1">
    <citation type="journal article" date="2012" name="BMC Genomics">
        <title>Sequencing the genome of Marssonina brunnea reveals fungus-poplar co-evolution.</title>
        <authorList>
            <person name="Zhu S."/>
            <person name="Cao Y.-Z."/>
            <person name="Jiang C."/>
            <person name="Tan B.-Y."/>
            <person name="Wang Z."/>
            <person name="Feng S."/>
            <person name="Zhang L."/>
            <person name="Su X.-H."/>
            <person name="Brejova B."/>
            <person name="Vinar T."/>
            <person name="Xu M."/>
            <person name="Wang M.-X."/>
            <person name="Zhang S.-G."/>
            <person name="Huang M.-R."/>
            <person name="Wu R."/>
            <person name="Zhou Y."/>
        </authorList>
    </citation>
    <scope>NUCLEOTIDE SEQUENCE [LARGE SCALE GENOMIC DNA]</scope>
    <source>
        <strain evidence="1 2">MB_m1</strain>
    </source>
</reference>
<dbReference type="PANTHER" id="PTHR14614">
    <property type="entry name" value="HEPATOCELLULAR CARCINOMA-ASSOCIATED ANTIGEN"/>
    <property type="match status" value="1"/>
</dbReference>
<dbReference type="STRING" id="1072389.K1XCQ5"/>
<dbReference type="PANTHER" id="PTHR14614:SF156">
    <property type="entry name" value="PROTEIN-LYSINE N-METHYLTRANSFERASE EFM2"/>
    <property type="match status" value="1"/>
</dbReference>
<accession>K1XCQ5</accession>
<protein>
    <submittedName>
        <fullName evidence="1">Uncharacterized protein</fullName>
    </submittedName>
</protein>
<dbReference type="RefSeq" id="XP_007291430.1">
    <property type="nucleotide sequence ID" value="XM_007291368.1"/>
</dbReference>
<proteinExistence type="predicted"/>
<dbReference type="GeneID" id="18759476"/>
<dbReference type="GO" id="GO:0005829">
    <property type="term" value="C:cytosol"/>
    <property type="evidence" value="ECO:0007669"/>
    <property type="project" value="TreeGrafter"/>
</dbReference>
<name>K1XCQ5_MARBU</name>
<gene>
    <name evidence="1" type="ORF">MBM_03541</name>
</gene>
<evidence type="ECO:0000313" key="1">
    <source>
        <dbReference type="EMBL" id="EKD18548.1"/>
    </source>
</evidence>
<dbReference type="GO" id="GO:0008757">
    <property type="term" value="F:S-adenosylmethionine-dependent methyltransferase activity"/>
    <property type="evidence" value="ECO:0007669"/>
    <property type="project" value="UniProtKB-ARBA"/>
</dbReference>
<dbReference type="eggNOG" id="KOG2793">
    <property type="taxonomic scope" value="Eukaryota"/>
</dbReference>
<dbReference type="OrthoDB" id="433955at2759"/>
<dbReference type="InParanoid" id="K1XCQ5"/>
<keyword evidence="2" id="KW-1185">Reference proteome</keyword>
<dbReference type="Gene3D" id="3.40.50.150">
    <property type="entry name" value="Vaccinia Virus protein VP39"/>
    <property type="match status" value="1"/>
</dbReference>
<dbReference type="EMBL" id="JH921433">
    <property type="protein sequence ID" value="EKD18548.1"/>
    <property type="molecule type" value="Genomic_DNA"/>
</dbReference>
<evidence type="ECO:0000313" key="2">
    <source>
        <dbReference type="Proteomes" id="UP000006753"/>
    </source>
</evidence>
<dbReference type="Proteomes" id="UP000006753">
    <property type="component" value="Unassembled WGS sequence"/>
</dbReference>
<sequence>MELPNLRRAPSYHTILEALKDLQINPATWDDASLAEVDKSAHDASVNIFLMSVITSELDWLTEIKTDAGRNLPADDQKEVLIQEASKRVAERCGRSAAGEMTRTWVIPESLENPEIGLDLREPPLTGDMLGLKTWGTSYVISKKLEYIGNEFLSELVTKSEGGSRVLELGAGTGLVGMAAAAIWSTSVVLTDLEEIQENLLFNIEKNKETIESMGGHISGAVLDWTKPNEALSLLPSKEFEIIIAADPMYDREHPGLVAQMVSMFLKKGTQSRVLTAIPLRDDHTKRMAFGFTEIMVSNGFCVIHQELEIFKDDWQDRDAVKVQWTIWRRVDCSGTVNKQLF</sequence>
<dbReference type="SUPFAM" id="SSF53335">
    <property type="entry name" value="S-adenosyl-L-methionine-dependent methyltransferases"/>
    <property type="match status" value="1"/>
</dbReference>
<dbReference type="HOGENOM" id="CLU_049351_1_1_1"/>
<dbReference type="InterPro" id="IPR019410">
    <property type="entry name" value="Methyltransf_16"/>
</dbReference>
<dbReference type="Pfam" id="PF10294">
    <property type="entry name" value="Methyltransf_16"/>
    <property type="match status" value="1"/>
</dbReference>
<organism evidence="1 2">
    <name type="scientific">Marssonina brunnea f. sp. multigermtubi (strain MB_m1)</name>
    <name type="common">Marssonina leaf spot fungus</name>
    <dbReference type="NCBI Taxonomy" id="1072389"/>
    <lineage>
        <taxon>Eukaryota</taxon>
        <taxon>Fungi</taxon>
        <taxon>Dikarya</taxon>
        <taxon>Ascomycota</taxon>
        <taxon>Pezizomycotina</taxon>
        <taxon>Leotiomycetes</taxon>
        <taxon>Helotiales</taxon>
        <taxon>Drepanopezizaceae</taxon>
        <taxon>Drepanopeziza</taxon>
    </lineage>
</organism>
<dbReference type="InterPro" id="IPR029063">
    <property type="entry name" value="SAM-dependent_MTases_sf"/>
</dbReference>
<dbReference type="AlphaFoldDB" id="K1XCQ5"/>
<dbReference type="OMA" id="CWWSIWG"/>
<dbReference type="FunCoup" id="K1XCQ5">
    <property type="interactions" value="112"/>
</dbReference>